<keyword evidence="4" id="KW-0472">Membrane</keyword>
<keyword evidence="7" id="KW-1185">Reference proteome</keyword>
<keyword evidence="2" id="KW-0863">Zinc-finger</keyword>
<keyword evidence="4" id="KW-1133">Transmembrane helix</keyword>
<comment type="caution">
    <text evidence="6">The sequence shown here is derived from an EMBL/GenBank/DDBJ whole genome shotgun (WGS) entry which is preliminary data.</text>
</comment>
<evidence type="ECO:0000256" key="4">
    <source>
        <dbReference type="SAM" id="Phobius"/>
    </source>
</evidence>
<dbReference type="GO" id="GO:0008270">
    <property type="term" value="F:zinc ion binding"/>
    <property type="evidence" value="ECO:0007669"/>
    <property type="project" value="UniProtKB-KW"/>
</dbReference>
<sequence>MPPAMCEPKVGVDAEIETSSAACCRICLESSSGPGDQLISPCMCKGMQQFVHRSCLDHWRSVKEGTAFSHCNHMQGTVPSPSSISRGSKCRKMKFRLFVARDILLVFLAIQAIAYATSLVESRLPERNNCTYVSMCGGVLCTGWDFRIHIATAAHALPMTTIHAWLDPQAALWIQQKVALLFSSMLWRTFQGVTDHQDEPTACAAPEDAKAHVASTFASPTNASRC</sequence>
<keyword evidence="4" id="KW-0812">Transmembrane</keyword>
<name>A0A5J9SZZ3_9POAL</name>
<dbReference type="Gene3D" id="3.30.40.10">
    <property type="entry name" value="Zinc/RING finger domain, C3HC4 (zinc finger)"/>
    <property type="match status" value="1"/>
</dbReference>
<dbReference type="OrthoDB" id="613790at2759"/>
<keyword evidence="1" id="KW-0479">Metal-binding</keyword>
<evidence type="ECO:0000256" key="1">
    <source>
        <dbReference type="ARBA" id="ARBA00022723"/>
    </source>
</evidence>
<gene>
    <name evidence="6" type="ORF">EJB05_50323</name>
</gene>
<dbReference type="Proteomes" id="UP000324897">
    <property type="component" value="Unassembled WGS sequence"/>
</dbReference>
<dbReference type="PANTHER" id="PTHR46347:SF4">
    <property type="entry name" value="RING_FYVE_PHD ZINC FINGER SUPERFAMILY PROTEIN"/>
    <property type="match status" value="1"/>
</dbReference>
<dbReference type="SMART" id="SM00744">
    <property type="entry name" value="RINGv"/>
    <property type="match status" value="1"/>
</dbReference>
<dbReference type="Gramene" id="TVU04111">
    <property type="protein sequence ID" value="TVU04111"/>
    <property type="gene ID" value="EJB05_50323"/>
</dbReference>
<dbReference type="PANTHER" id="PTHR46347">
    <property type="entry name" value="RING/FYVE/PHD ZINC FINGER SUPERFAMILY PROTEIN"/>
    <property type="match status" value="1"/>
</dbReference>
<protein>
    <recommendedName>
        <fullName evidence="5">RING-CH-type domain-containing protein</fullName>
    </recommendedName>
</protein>
<dbReference type="InterPro" id="IPR013083">
    <property type="entry name" value="Znf_RING/FYVE/PHD"/>
</dbReference>
<evidence type="ECO:0000256" key="3">
    <source>
        <dbReference type="ARBA" id="ARBA00022833"/>
    </source>
</evidence>
<feature type="domain" description="RING-CH-type" evidence="5">
    <location>
        <begin position="16"/>
        <end position="78"/>
    </location>
</feature>
<dbReference type="AlphaFoldDB" id="A0A5J9SZZ3"/>
<proteinExistence type="predicted"/>
<feature type="transmembrane region" description="Helical" evidence="4">
    <location>
        <begin position="98"/>
        <end position="120"/>
    </location>
</feature>
<evidence type="ECO:0000313" key="7">
    <source>
        <dbReference type="Proteomes" id="UP000324897"/>
    </source>
</evidence>
<evidence type="ECO:0000259" key="5">
    <source>
        <dbReference type="PROSITE" id="PS51292"/>
    </source>
</evidence>
<dbReference type="InterPro" id="IPR011016">
    <property type="entry name" value="Znf_RING-CH"/>
</dbReference>
<dbReference type="PROSITE" id="PS51292">
    <property type="entry name" value="ZF_RING_CH"/>
    <property type="match status" value="1"/>
</dbReference>
<accession>A0A5J9SZZ3</accession>
<evidence type="ECO:0000256" key="2">
    <source>
        <dbReference type="ARBA" id="ARBA00022771"/>
    </source>
</evidence>
<organism evidence="6 7">
    <name type="scientific">Eragrostis curvula</name>
    <name type="common">weeping love grass</name>
    <dbReference type="NCBI Taxonomy" id="38414"/>
    <lineage>
        <taxon>Eukaryota</taxon>
        <taxon>Viridiplantae</taxon>
        <taxon>Streptophyta</taxon>
        <taxon>Embryophyta</taxon>
        <taxon>Tracheophyta</taxon>
        <taxon>Spermatophyta</taxon>
        <taxon>Magnoliopsida</taxon>
        <taxon>Liliopsida</taxon>
        <taxon>Poales</taxon>
        <taxon>Poaceae</taxon>
        <taxon>PACMAD clade</taxon>
        <taxon>Chloridoideae</taxon>
        <taxon>Eragrostideae</taxon>
        <taxon>Eragrostidinae</taxon>
        <taxon>Eragrostis</taxon>
    </lineage>
</organism>
<dbReference type="Pfam" id="PF12906">
    <property type="entry name" value="RINGv"/>
    <property type="match status" value="1"/>
</dbReference>
<keyword evidence="3" id="KW-0862">Zinc</keyword>
<dbReference type="SUPFAM" id="SSF57850">
    <property type="entry name" value="RING/U-box"/>
    <property type="match status" value="1"/>
</dbReference>
<dbReference type="CDD" id="cd16495">
    <property type="entry name" value="RING_CH-C4HC3_MARCH"/>
    <property type="match status" value="1"/>
</dbReference>
<dbReference type="EMBL" id="RWGY01000095">
    <property type="protein sequence ID" value="TVU04111.1"/>
    <property type="molecule type" value="Genomic_DNA"/>
</dbReference>
<reference evidence="6 7" key="1">
    <citation type="journal article" date="2019" name="Sci. Rep.">
        <title>A high-quality genome of Eragrostis curvula grass provides insights into Poaceae evolution and supports new strategies to enhance forage quality.</title>
        <authorList>
            <person name="Carballo J."/>
            <person name="Santos B.A.C.M."/>
            <person name="Zappacosta D."/>
            <person name="Garbus I."/>
            <person name="Selva J.P."/>
            <person name="Gallo C.A."/>
            <person name="Diaz A."/>
            <person name="Albertini E."/>
            <person name="Caccamo M."/>
            <person name="Echenique V."/>
        </authorList>
    </citation>
    <scope>NUCLEOTIDE SEQUENCE [LARGE SCALE GENOMIC DNA]</scope>
    <source>
        <strain evidence="7">cv. Victoria</strain>
        <tissue evidence="6">Leaf</tissue>
    </source>
</reference>
<evidence type="ECO:0000313" key="6">
    <source>
        <dbReference type="EMBL" id="TVU04111.1"/>
    </source>
</evidence>